<feature type="region of interest" description="Disordered" evidence="1">
    <location>
        <begin position="1"/>
        <end position="32"/>
    </location>
</feature>
<protein>
    <submittedName>
        <fullName evidence="2">Uncharacterized protein</fullName>
    </submittedName>
</protein>
<proteinExistence type="predicted"/>
<keyword evidence="3" id="KW-1185">Reference proteome</keyword>
<evidence type="ECO:0000256" key="1">
    <source>
        <dbReference type="SAM" id="MobiDB-lite"/>
    </source>
</evidence>
<dbReference type="AlphaFoldDB" id="A0A3N4IG44"/>
<dbReference type="EMBL" id="ML119666">
    <property type="protein sequence ID" value="RPA83151.1"/>
    <property type="molecule type" value="Genomic_DNA"/>
</dbReference>
<organism evidence="2 3">
    <name type="scientific">Ascobolus immersus RN42</name>
    <dbReference type="NCBI Taxonomy" id="1160509"/>
    <lineage>
        <taxon>Eukaryota</taxon>
        <taxon>Fungi</taxon>
        <taxon>Dikarya</taxon>
        <taxon>Ascomycota</taxon>
        <taxon>Pezizomycotina</taxon>
        <taxon>Pezizomycetes</taxon>
        <taxon>Pezizales</taxon>
        <taxon>Ascobolaceae</taxon>
        <taxon>Ascobolus</taxon>
    </lineage>
</organism>
<reference evidence="2 3" key="1">
    <citation type="journal article" date="2018" name="Nat. Ecol. Evol.">
        <title>Pezizomycetes genomes reveal the molecular basis of ectomycorrhizal truffle lifestyle.</title>
        <authorList>
            <person name="Murat C."/>
            <person name="Payen T."/>
            <person name="Noel B."/>
            <person name="Kuo A."/>
            <person name="Morin E."/>
            <person name="Chen J."/>
            <person name="Kohler A."/>
            <person name="Krizsan K."/>
            <person name="Balestrini R."/>
            <person name="Da Silva C."/>
            <person name="Montanini B."/>
            <person name="Hainaut M."/>
            <person name="Levati E."/>
            <person name="Barry K.W."/>
            <person name="Belfiori B."/>
            <person name="Cichocki N."/>
            <person name="Clum A."/>
            <person name="Dockter R.B."/>
            <person name="Fauchery L."/>
            <person name="Guy J."/>
            <person name="Iotti M."/>
            <person name="Le Tacon F."/>
            <person name="Lindquist E.A."/>
            <person name="Lipzen A."/>
            <person name="Malagnac F."/>
            <person name="Mello A."/>
            <person name="Molinier V."/>
            <person name="Miyauchi S."/>
            <person name="Poulain J."/>
            <person name="Riccioni C."/>
            <person name="Rubini A."/>
            <person name="Sitrit Y."/>
            <person name="Splivallo R."/>
            <person name="Traeger S."/>
            <person name="Wang M."/>
            <person name="Zifcakova L."/>
            <person name="Wipf D."/>
            <person name="Zambonelli A."/>
            <person name="Paolocci F."/>
            <person name="Nowrousian M."/>
            <person name="Ottonello S."/>
            <person name="Baldrian P."/>
            <person name="Spatafora J.W."/>
            <person name="Henrissat B."/>
            <person name="Nagy L.G."/>
            <person name="Aury J.M."/>
            <person name="Wincker P."/>
            <person name="Grigoriev I.V."/>
            <person name="Bonfante P."/>
            <person name="Martin F.M."/>
        </authorList>
    </citation>
    <scope>NUCLEOTIDE SEQUENCE [LARGE SCALE GENOMIC DNA]</scope>
    <source>
        <strain evidence="2 3">RN42</strain>
    </source>
</reference>
<name>A0A3N4IG44_ASCIM</name>
<dbReference type="Proteomes" id="UP000275078">
    <property type="component" value="Unassembled WGS sequence"/>
</dbReference>
<sequence length="142" mass="15708">MEKKTNDAESPPSTPSSVFSPPPSPILSSLVHSSNPTPIRKLHLLTLSTSHRCRSYWQIRQCVKAFEINTPDLIAQHSGGALESLATELCKLGEYERDALLDFIRGETGRRGCELALACLRVRMREDGSTVEMMIVGLVEKV</sequence>
<evidence type="ECO:0000313" key="3">
    <source>
        <dbReference type="Proteomes" id="UP000275078"/>
    </source>
</evidence>
<gene>
    <name evidence="2" type="ORF">BJ508DRAFT_324745</name>
</gene>
<accession>A0A3N4IG44</accession>
<evidence type="ECO:0000313" key="2">
    <source>
        <dbReference type="EMBL" id="RPA83151.1"/>
    </source>
</evidence>